<dbReference type="KEGG" id="rba:RB8518"/>
<dbReference type="EMBL" id="BX294147">
    <property type="protein sequence ID" value="CAD78684.1"/>
    <property type="molecule type" value="Genomic_DNA"/>
</dbReference>
<dbReference type="HOGENOM" id="CLU_747786_0_0_0"/>
<feature type="region of interest" description="Disordered" evidence="1">
    <location>
        <begin position="313"/>
        <end position="334"/>
    </location>
</feature>
<dbReference type="PATRIC" id="fig|243090.15.peg.4092"/>
<keyword evidence="3" id="KW-1185">Reference proteome</keyword>
<evidence type="ECO:0000256" key="1">
    <source>
        <dbReference type="SAM" id="MobiDB-lite"/>
    </source>
</evidence>
<dbReference type="InParanoid" id="Q7UFJ8"/>
<proteinExistence type="predicted"/>
<sequence>MVVLRTCLSFFVAPACTDFQSHLLVLERLQRRLTTFRIRFQQTIRGRQVPVGLLDIGNQLDHSGFEISQGNVFVDSSNQNTVVLADGSAGPSRSGDPVVCRSGTSHQRLTILGFEETDEIALKLAEWTVVAVVSDIATQSELGTGRGAFGQFVGERCLGGLKCGRCESRTKPTGCDVLRLIELVPEQRLAVLSVEVGQSCFDTPQRIRVSQAWREDRRRGLRSAHHRATNRSQHGTGSQCLLDRLLQRQLDAGQIGRVFQRIGLNRRHGSRDDWRGTLVDLGVLDPHCRMVMIRRFGVVRTVRDFLRPMASAGQRGCRHRDTQPRGQATTTGLFARRERRLPIHGNLDSISGWFPLLTPTSLSVPSRRGG</sequence>
<dbReference type="AlphaFoldDB" id="Q7UFJ8"/>
<gene>
    <name evidence="2" type="ordered locus">RB8518</name>
</gene>
<accession>Q7UFJ8</accession>
<name>Q7UFJ8_RHOBA</name>
<reference evidence="2 3" key="1">
    <citation type="journal article" date="2003" name="Proc. Natl. Acad. Sci. U.S.A.">
        <title>Complete genome sequence of the marine planctomycete Pirellula sp. strain 1.</title>
        <authorList>
            <person name="Gloeckner F.O."/>
            <person name="Kube M."/>
            <person name="Bauer M."/>
            <person name="Teeling H."/>
            <person name="Lombardot T."/>
            <person name="Ludwig W."/>
            <person name="Gade D."/>
            <person name="Beck A."/>
            <person name="Borzym K."/>
            <person name="Heitmann K."/>
            <person name="Rabus R."/>
            <person name="Schlesner H."/>
            <person name="Amann R."/>
            <person name="Reinhardt R."/>
        </authorList>
    </citation>
    <scope>NUCLEOTIDE SEQUENCE [LARGE SCALE GENOMIC DNA]</scope>
    <source>
        <strain evidence="3">DSM 10527 / NCIMB 13988 / SH1</strain>
    </source>
</reference>
<evidence type="ECO:0000313" key="2">
    <source>
        <dbReference type="EMBL" id="CAD78684.1"/>
    </source>
</evidence>
<organism evidence="2 3">
    <name type="scientific">Rhodopirellula baltica (strain DSM 10527 / NCIMB 13988 / SH1)</name>
    <dbReference type="NCBI Taxonomy" id="243090"/>
    <lineage>
        <taxon>Bacteria</taxon>
        <taxon>Pseudomonadati</taxon>
        <taxon>Planctomycetota</taxon>
        <taxon>Planctomycetia</taxon>
        <taxon>Pirellulales</taxon>
        <taxon>Pirellulaceae</taxon>
        <taxon>Rhodopirellula</taxon>
    </lineage>
</organism>
<protein>
    <submittedName>
        <fullName evidence="2">Uncharacterized protein</fullName>
    </submittedName>
</protein>
<dbReference type="Proteomes" id="UP000001025">
    <property type="component" value="Chromosome"/>
</dbReference>
<dbReference type="EnsemblBacteria" id="CAD78684">
    <property type="protein sequence ID" value="CAD78684"/>
    <property type="gene ID" value="RB8518"/>
</dbReference>
<evidence type="ECO:0000313" key="3">
    <source>
        <dbReference type="Proteomes" id="UP000001025"/>
    </source>
</evidence>